<protein>
    <submittedName>
        <fullName evidence="1">Uncharacterized protein</fullName>
    </submittedName>
</protein>
<proteinExistence type="predicted"/>
<name>A0ACC2I5D1_9PEZI</name>
<reference evidence="1" key="1">
    <citation type="submission" date="2022-11" db="EMBL/GenBank/DDBJ databases">
        <title>Genome Sequence of Nemania bipapillata.</title>
        <authorList>
            <person name="Buettner E."/>
        </authorList>
    </citation>
    <scope>NUCLEOTIDE SEQUENCE</scope>
    <source>
        <strain evidence="1">CP14</strain>
    </source>
</reference>
<sequence length="364" mass="41067">MAQRILVSLPLKPYIYQPLPPSAQTRIIVLEPSSDTSAPLACRIEELNVESDEGFQALSYTWGEPTFTEKLIVDQVSFLRITPNLRDALRRFRKSSGPRRLWVDAVCINQSDEEEKRKQIPFMDVIYRGASAVLVWLGNYPPQAACLASIKAYPRLLSKERTPGSRVGRQEHSELIMSISSLVQLPWFSRRWIVQEAVLNPDVLLCCCDEELSWVRLANCLGMITNPPPDSKSLNTLLSMAGLWKRWVFDGGLGGKGGIFDLLEAFDHFQCFDPRDRLFALAGLANDISMSLTPIPGLLPLRVNYAITIEALYTGFCRDVLEFTSESMKYDMLRSSLARCGDGQSDLPSWIPDWRLPAARHLPF</sequence>
<keyword evidence="2" id="KW-1185">Reference proteome</keyword>
<dbReference type="Proteomes" id="UP001153334">
    <property type="component" value="Unassembled WGS sequence"/>
</dbReference>
<evidence type="ECO:0000313" key="2">
    <source>
        <dbReference type="Proteomes" id="UP001153334"/>
    </source>
</evidence>
<comment type="caution">
    <text evidence="1">The sequence shown here is derived from an EMBL/GenBank/DDBJ whole genome shotgun (WGS) entry which is preliminary data.</text>
</comment>
<dbReference type="EMBL" id="JAPESX010001966">
    <property type="protein sequence ID" value="KAJ8110198.1"/>
    <property type="molecule type" value="Genomic_DNA"/>
</dbReference>
<gene>
    <name evidence="1" type="ORF">ONZ43_g5933</name>
</gene>
<accession>A0ACC2I5D1</accession>
<evidence type="ECO:0000313" key="1">
    <source>
        <dbReference type="EMBL" id="KAJ8110198.1"/>
    </source>
</evidence>
<organism evidence="1 2">
    <name type="scientific">Nemania bipapillata</name>
    <dbReference type="NCBI Taxonomy" id="110536"/>
    <lineage>
        <taxon>Eukaryota</taxon>
        <taxon>Fungi</taxon>
        <taxon>Dikarya</taxon>
        <taxon>Ascomycota</taxon>
        <taxon>Pezizomycotina</taxon>
        <taxon>Sordariomycetes</taxon>
        <taxon>Xylariomycetidae</taxon>
        <taxon>Xylariales</taxon>
        <taxon>Xylariaceae</taxon>
        <taxon>Nemania</taxon>
    </lineage>
</organism>